<evidence type="ECO:0000256" key="2">
    <source>
        <dbReference type="SAM" id="Phobius"/>
    </source>
</evidence>
<comment type="caution">
    <text evidence="3">The sequence shown here is derived from an EMBL/GenBank/DDBJ whole genome shotgun (WGS) entry which is preliminary data.</text>
</comment>
<evidence type="ECO:0000313" key="4">
    <source>
        <dbReference type="Proteomes" id="UP001589795"/>
    </source>
</evidence>
<dbReference type="PROSITE" id="PS51257">
    <property type="entry name" value="PROKAR_LIPOPROTEIN"/>
    <property type="match status" value="1"/>
</dbReference>
<reference evidence="3 4" key="1">
    <citation type="submission" date="2024-09" db="EMBL/GenBank/DDBJ databases">
        <authorList>
            <person name="Sun Q."/>
            <person name="Mori K."/>
        </authorList>
    </citation>
    <scope>NUCLEOTIDE SEQUENCE [LARGE SCALE GENOMIC DNA]</scope>
    <source>
        <strain evidence="3 4">CCM 7904</strain>
    </source>
</reference>
<accession>A0ABV6CI19</accession>
<keyword evidence="2" id="KW-1133">Transmembrane helix</keyword>
<protein>
    <recommendedName>
        <fullName evidence="5">Methyl-accepting chemotaxis protein</fullName>
    </recommendedName>
</protein>
<evidence type="ECO:0000313" key="3">
    <source>
        <dbReference type="EMBL" id="MFC0200342.1"/>
    </source>
</evidence>
<gene>
    <name evidence="3" type="ORF">ACFFIZ_08405</name>
</gene>
<feature type="transmembrane region" description="Helical" evidence="2">
    <location>
        <begin position="46"/>
        <end position="66"/>
    </location>
</feature>
<feature type="transmembrane region" description="Helical" evidence="2">
    <location>
        <begin position="113"/>
        <end position="134"/>
    </location>
</feature>
<dbReference type="Proteomes" id="UP001589795">
    <property type="component" value="Unassembled WGS sequence"/>
</dbReference>
<evidence type="ECO:0008006" key="5">
    <source>
        <dbReference type="Google" id="ProtNLM"/>
    </source>
</evidence>
<proteinExistence type="predicted"/>
<evidence type="ECO:0000256" key="1">
    <source>
        <dbReference type="SAM" id="MobiDB-lite"/>
    </source>
</evidence>
<sequence>MARKSTKRIYGTTGHPMQEAAPLGIAFVVGVVGCIAFKFLPLHPLFGALFAGLILVAYALYTYNATSLRLDSETIGDNCYYLGFLFTLTSLAVTLYFVVEAPSERRADMIPEIIAGFGVALSSTIFGVFLRVLMMQFKIDMDSRERHERQALNDASRRFRTELGMSLDQVKTFSVESLQQNVEREKRMREAFDTLLSDMQQELLKSAQEFGPALRESVRLQTEASLDLVTKAVKDSSTVAAEGIRKAVEEMTATATELTGHNVEAAERIRKSVSTIVAAAESLSTDVDRTSLTLARAQEVVSGFTARFEQEIEAGTKSMAGALENAGKAIDGGAHIFTAATERSGDAIQTSADRIKQSLDTSAAKLGEAGDRLAGRLDAVGSTLGIVVPGPGANTDRNEDRATQVGPAEAPESNSWRWGRRT</sequence>
<keyword evidence="2" id="KW-0472">Membrane</keyword>
<dbReference type="EMBL" id="JBHLWQ010000073">
    <property type="protein sequence ID" value="MFC0200342.1"/>
    <property type="molecule type" value="Genomic_DNA"/>
</dbReference>
<keyword evidence="4" id="KW-1185">Reference proteome</keyword>
<dbReference type="RefSeq" id="WP_265508718.1">
    <property type="nucleotide sequence ID" value="NZ_JAOTBE010000104.1"/>
</dbReference>
<name>A0ABV6CI19_9RHOB</name>
<organism evidence="3 4">
    <name type="scientific">Paracoccus rhizosphaerae</name>
    <dbReference type="NCBI Taxonomy" id="1133347"/>
    <lineage>
        <taxon>Bacteria</taxon>
        <taxon>Pseudomonadati</taxon>
        <taxon>Pseudomonadota</taxon>
        <taxon>Alphaproteobacteria</taxon>
        <taxon>Rhodobacterales</taxon>
        <taxon>Paracoccaceae</taxon>
        <taxon>Paracoccus</taxon>
    </lineage>
</organism>
<feature type="transmembrane region" description="Helical" evidence="2">
    <location>
        <begin position="20"/>
        <end position="40"/>
    </location>
</feature>
<keyword evidence="2" id="KW-0812">Transmembrane</keyword>
<feature type="region of interest" description="Disordered" evidence="1">
    <location>
        <begin position="388"/>
        <end position="422"/>
    </location>
</feature>
<feature type="transmembrane region" description="Helical" evidence="2">
    <location>
        <begin position="78"/>
        <end position="98"/>
    </location>
</feature>